<dbReference type="OrthoDB" id="9783757at2"/>
<dbReference type="PANTHER" id="PTHR23514:SF3">
    <property type="entry name" value="BYPASS OF STOP CODON PROTEIN 6"/>
    <property type="match status" value="1"/>
</dbReference>
<feature type="transmembrane region" description="Helical" evidence="7">
    <location>
        <begin position="45"/>
        <end position="64"/>
    </location>
</feature>
<dbReference type="InterPro" id="IPR051788">
    <property type="entry name" value="MFS_Transporter"/>
</dbReference>
<feature type="transmembrane region" description="Helical" evidence="7">
    <location>
        <begin position="293"/>
        <end position="316"/>
    </location>
</feature>
<keyword evidence="5 7" id="KW-1133">Transmembrane helix</keyword>
<evidence type="ECO:0000256" key="5">
    <source>
        <dbReference type="ARBA" id="ARBA00022989"/>
    </source>
</evidence>
<dbReference type="STRING" id="1379870.SD10_19230"/>
<feature type="transmembrane region" description="Helical" evidence="7">
    <location>
        <begin position="76"/>
        <end position="98"/>
    </location>
</feature>
<dbReference type="GO" id="GO:0016020">
    <property type="term" value="C:membrane"/>
    <property type="evidence" value="ECO:0007669"/>
    <property type="project" value="TreeGrafter"/>
</dbReference>
<dbReference type="GO" id="GO:0012505">
    <property type="term" value="C:endomembrane system"/>
    <property type="evidence" value="ECO:0007669"/>
    <property type="project" value="UniProtKB-SubCell"/>
</dbReference>
<feature type="transmembrane region" description="Helical" evidence="7">
    <location>
        <begin position="323"/>
        <end position="342"/>
    </location>
</feature>
<evidence type="ECO:0000256" key="4">
    <source>
        <dbReference type="ARBA" id="ARBA00022692"/>
    </source>
</evidence>
<keyword evidence="6 7" id="KW-0472">Membrane</keyword>
<dbReference type="PATRIC" id="fig|1379870.5.peg.4150"/>
<dbReference type="KEGG" id="srd:SD10_19230"/>
<protein>
    <submittedName>
        <fullName evidence="9">Signal peptide protein</fullName>
    </submittedName>
</protein>
<gene>
    <name evidence="9" type="ORF">SD10_19230</name>
</gene>
<name>A0A0E3ZWR2_9BACT</name>
<comment type="subcellular location">
    <subcellularLocation>
        <location evidence="1">Endomembrane system</location>
        <topology evidence="1">Multi-pass membrane protein</topology>
    </subcellularLocation>
</comment>
<keyword evidence="3" id="KW-0813">Transport</keyword>
<dbReference type="Pfam" id="PF07690">
    <property type="entry name" value="MFS_1"/>
    <property type="match status" value="1"/>
</dbReference>
<dbReference type="InterPro" id="IPR011701">
    <property type="entry name" value="MFS"/>
</dbReference>
<dbReference type="RefSeq" id="WP_046575962.1">
    <property type="nucleotide sequence ID" value="NZ_CP010429.1"/>
</dbReference>
<feature type="transmembrane region" description="Helical" evidence="7">
    <location>
        <begin position="242"/>
        <end position="259"/>
    </location>
</feature>
<evidence type="ECO:0000256" key="3">
    <source>
        <dbReference type="ARBA" id="ARBA00022448"/>
    </source>
</evidence>
<dbReference type="SUPFAM" id="SSF103473">
    <property type="entry name" value="MFS general substrate transporter"/>
    <property type="match status" value="1"/>
</dbReference>
<feature type="transmembrane region" description="Helical" evidence="7">
    <location>
        <begin position="376"/>
        <end position="396"/>
    </location>
</feature>
<evidence type="ECO:0000256" key="1">
    <source>
        <dbReference type="ARBA" id="ARBA00004127"/>
    </source>
</evidence>
<dbReference type="HOGENOM" id="CLU_038152_0_0_10"/>
<feature type="transmembrane region" description="Helical" evidence="7">
    <location>
        <begin position="271"/>
        <end position="287"/>
    </location>
</feature>
<dbReference type="Proteomes" id="UP000033054">
    <property type="component" value="Chromosome"/>
</dbReference>
<feature type="domain" description="Major facilitator superfamily (MFS) profile" evidence="8">
    <location>
        <begin position="1"/>
        <end position="401"/>
    </location>
</feature>
<feature type="transmembrane region" description="Helical" evidence="7">
    <location>
        <begin position="203"/>
        <end position="222"/>
    </location>
</feature>
<dbReference type="InterPro" id="IPR020846">
    <property type="entry name" value="MFS_dom"/>
</dbReference>
<dbReference type="InterPro" id="IPR036259">
    <property type="entry name" value="MFS_trans_sf"/>
</dbReference>
<feature type="transmembrane region" description="Helical" evidence="7">
    <location>
        <begin position="163"/>
        <end position="182"/>
    </location>
</feature>
<evidence type="ECO:0000256" key="7">
    <source>
        <dbReference type="SAM" id="Phobius"/>
    </source>
</evidence>
<dbReference type="AlphaFoldDB" id="A0A0E3ZWR2"/>
<evidence type="ECO:0000259" key="8">
    <source>
        <dbReference type="PROSITE" id="PS50850"/>
    </source>
</evidence>
<keyword evidence="10" id="KW-1185">Reference proteome</keyword>
<sequence>MNLTINRSRLFNASCFSLITTAMAFAIRAGVLTQLGKEFNLTAEQLGYVNAMAFLGFPIAMIFGGPLYNVIGPKRIVWVAFATHILGLVMTIFAGGYWTLLLSTFFVGFGNGTVEAACNPMIADMYDGNVKIKMLSRFHMWFPGGIVIGTLVSKFMTDAGLGWQLQIGAILIPAVIYAFMFLGQQFPASKVEGAASTGENLRAMVSPLYLFMLACMALTAISEFGPEQWVGPILGKAGASPMLILALVTGLMAVGRYFAGPVVHNLNPTGVLLGSAIFASLGVYLMSTATGPMVYVSAVVFAIGVCYFWPTMIGFVAEYIPRAGAFGMSIMGGMGMFASSIFQPIIGNWLDEETAAAKGRGLTGDAIELAAGQATLAHMVIFPLILILAFGGLYFFMRNRKPGHVDETVILEQPQL</sequence>
<reference evidence="9 10" key="1">
    <citation type="journal article" date="2014" name="Curr. Microbiol.">
        <title>Spirosoma radiotolerans sp. nov., a gamma-radiation-resistant bacterium isolated from gamma ray-irradiated soil.</title>
        <authorList>
            <person name="Lee J.J."/>
            <person name="Srinivasan S."/>
            <person name="Lim S."/>
            <person name="Joe M."/>
            <person name="Im S."/>
            <person name="Bae S.I."/>
            <person name="Park K.R."/>
            <person name="Han J.H."/>
            <person name="Park S.H."/>
            <person name="Joo B.M."/>
            <person name="Park S.J."/>
            <person name="Kim M.K."/>
        </authorList>
    </citation>
    <scope>NUCLEOTIDE SEQUENCE [LARGE SCALE GENOMIC DNA]</scope>
    <source>
        <strain evidence="9 10">DG5A</strain>
    </source>
</reference>
<accession>A0A0E3ZWR2</accession>
<proteinExistence type="inferred from homology"/>
<keyword evidence="4 7" id="KW-0812">Transmembrane</keyword>
<dbReference type="Gene3D" id="1.20.1250.20">
    <property type="entry name" value="MFS general substrate transporter like domains"/>
    <property type="match status" value="1"/>
</dbReference>
<dbReference type="GO" id="GO:0022857">
    <property type="term" value="F:transmembrane transporter activity"/>
    <property type="evidence" value="ECO:0007669"/>
    <property type="project" value="InterPro"/>
</dbReference>
<evidence type="ECO:0000313" key="9">
    <source>
        <dbReference type="EMBL" id="AKD56714.1"/>
    </source>
</evidence>
<organism evidence="9 10">
    <name type="scientific">Spirosoma radiotolerans</name>
    <dbReference type="NCBI Taxonomy" id="1379870"/>
    <lineage>
        <taxon>Bacteria</taxon>
        <taxon>Pseudomonadati</taxon>
        <taxon>Bacteroidota</taxon>
        <taxon>Cytophagia</taxon>
        <taxon>Cytophagales</taxon>
        <taxon>Cytophagaceae</taxon>
        <taxon>Spirosoma</taxon>
    </lineage>
</organism>
<evidence type="ECO:0000313" key="10">
    <source>
        <dbReference type="Proteomes" id="UP000033054"/>
    </source>
</evidence>
<evidence type="ECO:0000256" key="2">
    <source>
        <dbReference type="ARBA" id="ARBA00008335"/>
    </source>
</evidence>
<comment type="similarity">
    <text evidence="2">Belongs to the major facilitator superfamily.</text>
</comment>
<dbReference type="EMBL" id="CP010429">
    <property type="protein sequence ID" value="AKD56714.1"/>
    <property type="molecule type" value="Genomic_DNA"/>
</dbReference>
<evidence type="ECO:0000256" key="6">
    <source>
        <dbReference type="ARBA" id="ARBA00023136"/>
    </source>
</evidence>
<dbReference type="PROSITE" id="PS50850">
    <property type="entry name" value="MFS"/>
    <property type="match status" value="1"/>
</dbReference>
<dbReference type="PANTHER" id="PTHR23514">
    <property type="entry name" value="BYPASS OF STOP CODON PROTEIN 6"/>
    <property type="match status" value="1"/>
</dbReference>